<dbReference type="Proteomes" id="UP000428333">
    <property type="component" value="Linkage Group LG08"/>
</dbReference>
<gene>
    <name evidence="2" type="ORF">C3L33_14150</name>
</gene>
<dbReference type="OrthoDB" id="7451790at2759"/>
<keyword evidence="1" id="KW-0732">Signal</keyword>
<protein>
    <submittedName>
        <fullName evidence="2">Uncharacterized protein</fullName>
    </submittedName>
</protein>
<comment type="caution">
    <text evidence="2">The sequence shown here is derived from an EMBL/GenBank/DDBJ whole genome shotgun (WGS) entry which is preliminary data.</text>
</comment>
<feature type="non-terminal residue" evidence="2">
    <location>
        <position position="1"/>
    </location>
</feature>
<reference evidence="2 3" key="1">
    <citation type="journal article" date="2019" name="Genome Biol. Evol.">
        <title>The Rhododendron genome and chromosomal organization provide insight into shared whole-genome duplications across the heath family (Ericaceae).</title>
        <authorList>
            <person name="Soza V.L."/>
            <person name="Lindsley D."/>
            <person name="Waalkes A."/>
            <person name="Ramage E."/>
            <person name="Patwardhan R.P."/>
            <person name="Burton J.N."/>
            <person name="Adey A."/>
            <person name="Kumar A."/>
            <person name="Qiu R."/>
            <person name="Shendure J."/>
            <person name="Hall B."/>
        </authorList>
    </citation>
    <scope>NUCLEOTIDE SEQUENCE [LARGE SCALE GENOMIC DNA]</scope>
    <source>
        <strain evidence="2">RSF 1966-606</strain>
    </source>
</reference>
<dbReference type="EMBL" id="QEFC01002154">
    <property type="protein sequence ID" value="KAE9454023.1"/>
    <property type="molecule type" value="Genomic_DNA"/>
</dbReference>
<keyword evidence="3" id="KW-1185">Reference proteome</keyword>
<name>A0A6A4L2Y5_9ERIC</name>
<evidence type="ECO:0000256" key="1">
    <source>
        <dbReference type="SAM" id="SignalP"/>
    </source>
</evidence>
<feature type="signal peptide" evidence="1">
    <location>
        <begin position="1"/>
        <end position="16"/>
    </location>
</feature>
<sequence length="286" mass="31834">MAPSIVSSLIVTLSQCMTCGMSLEVVVLLSSELKLYVLLINAANDGSGISLKLMGCHKIEDVREVLVGLGLQILRLESSTTSSNHRGSGEAKLFYKKSDFFFMMDWSFGNLNGSLEQAQVESFEKHLHGGSKMSLFQYSMVLFSRKNIGEDLWFPRSLFVVEAYLVVCIEDFMQFGSLSEDRSPPYYSLHSCCSIADISEMVIDTREIWCLTLSLEQETSEFCASQKVKVEEEDATLTGKRSASASSTWKLKWFSEDSLFNFVALLKAIHAAMANPSSPLLVRCVS</sequence>
<evidence type="ECO:0000313" key="3">
    <source>
        <dbReference type="Proteomes" id="UP000428333"/>
    </source>
</evidence>
<feature type="chain" id="PRO_5025359462" evidence="1">
    <location>
        <begin position="17"/>
        <end position="286"/>
    </location>
</feature>
<dbReference type="AlphaFoldDB" id="A0A6A4L2Y5"/>
<organism evidence="2 3">
    <name type="scientific">Rhododendron williamsianum</name>
    <dbReference type="NCBI Taxonomy" id="262921"/>
    <lineage>
        <taxon>Eukaryota</taxon>
        <taxon>Viridiplantae</taxon>
        <taxon>Streptophyta</taxon>
        <taxon>Embryophyta</taxon>
        <taxon>Tracheophyta</taxon>
        <taxon>Spermatophyta</taxon>
        <taxon>Magnoliopsida</taxon>
        <taxon>eudicotyledons</taxon>
        <taxon>Gunneridae</taxon>
        <taxon>Pentapetalae</taxon>
        <taxon>asterids</taxon>
        <taxon>Ericales</taxon>
        <taxon>Ericaceae</taxon>
        <taxon>Ericoideae</taxon>
        <taxon>Rhodoreae</taxon>
        <taxon>Rhododendron</taxon>
    </lineage>
</organism>
<proteinExistence type="predicted"/>
<accession>A0A6A4L2Y5</accession>
<evidence type="ECO:0000313" key="2">
    <source>
        <dbReference type="EMBL" id="KAE9454023.1"/>
    </source>
</evidence>